<dbReference type="GeneID" id="7840841"/>
<comment type="cofactor">
    <cofactor evidence="1">
        <name>thiamine diphosphate</name>
        <dbReference type="ChEBI" id="CHEBI:58937"/>
    </cofactor>
</comment>
<evidence type="ECO:0000313" key="6">
    <source>
        <dbReference type="EMBL" id="EAR97816.2"/>
    </source>
</evidence>
<dbReference type="SMART" id="SM00861">
    <property type="entry name" value="Transket_pyr"/>
    <property type="match status" value="1"/>
</dbReference>
<dbReference type="EMBL" id="GG662658">
    <property type="protein sequence ID" value="EAR97816.2"/>
    <property type="molecule type" value="Genomic_DNA"/>
</dbReference>
<dbReference type="STRING" id="312017.Q23MM6"/>
<evidence type="ECO:0000256" key="3">
    <source>
        <dbReference type="ARBA" id="ARBA00023002"/>
    </source>
</evidence>
<dbReference type="PANTHER" id="PTHR23152:SF4">
    <property type="entry name" value="2-OXOADIPATE DEHYDROGENASE COMPLEX COMPONENT E1"/>
    <property type="match status" value="1"/>
</dbReference>
<dbReference type="InterPro" id="IPR005475">
    <property type="entry name" value="Transketolase-like_Pyr-bd"/>
</dbReference>
<reference evidence="7" key="1">
    <citation type="journal article" date="2006" name="PLoS Biol.">
        <title>Macronuclear genome sequence of the ciliate Tetrahymena thermophila, a model eukaryote.</title>
        <authorList>
            <person name="Eisen J.A."/>
            <person name="Coyne R.S."/>
            <person name="Wu M."/>
            <person name="Wu D."/>
            <person name="Thiagarajan M."/>
            <person name="Wortman J.R."/>
            <person name="Badger J.H."/>
            <person name="Ren Q."/>
            <person name="Amedeo P."/>
            <person name="Jones K.M."/>
            <person name="Tallon L.J."/>
            <person name="Delcher A.L."/>
            <person name="Salzberg S.L."/>
            <person name="Silva J.C."/>
            <person name="Haas B.J."/>
            <person name="Majoros W.H."/>
            <person name="Farzad M."/>
            <person name="Carlton J.M."/>
            <person name="Smith R.K. Jr."/>
            <person name="Garg J."/>
            <person name="Pearlman R.E."/>
            <person name="Karrer K.M."/>
            <person name="Sun L."/>
            <person name="Manning G."/>
            <person name="Elde N.C."/>
            <person name="Turkewitz A.P."/>
            <person name="Asai D.J."/>
            <person name="Wilkes D.E."/>
            <person name="Wang Y."/>
            <person name="Cai H."/>
            <person name="Collins K."/>
            <person name="Stewart B.A."/>
            <person name="Lee S.R."/>
            <person name="Wilamowska K."/>
            <person name="Weinberg Z."/>
            <person name="Ruzzo W.L."/>
            <person name="Wloga D."/>
            <person name="Gaertig J."/>
            <person name="Frankel J."/>
            <person name="Tsao C.-C."/>
            <person name="Gorovsky M.A."/>
            <person name="Keeling P.J."/>
            <person name="Waller R.F."/>
            <person name="Patron N.J."/>
            <person name="Cherry J.M."/>
            <person name="Stover N.A."/>
            <person name="Krieger C.J."/>
            <person name="del Toro C."/>
            <person name="Ryder H.F."/>
            <person name="Williamson S.C."/>
            <person name="Barbeau R.A."/>
            <person name="Hamilton E.P."/>
            <person name="Orias E."/>
        </authorList>
    </citation>
    <scope>NUCLEOTIDE SEQUENCE [LARGE SCALE GENOMIC DNA]</scope>
    <source>
        <strain evidence="7">SB210</strain>
    </source>
</reference>
<dbReference type="NCBIfam" id="TIGR00239">
    <property type="entry name" value="2oxo_dh_E1"/>
    <property type="match status" value="1"/>
</dbReference>
<dbReference type="InterPro" id="IPR031717">
    <property type="entry name" value="ODO-1/KGD_C"/>
</dbReference>
<dbReference type="InterPro" id="IPR042179">
    <property type="entry name" value="KGD_C_sf"/>
</dbReference>
<feature type="domain" description="Transketolase-like pyrimidine-binding" evidence="5">
    <location>
        <begin position="570"/>
        <end position="797"/>
    </location>
</feature>
<dbReference type="OrthoDB" id="413077at2759"/>
<evidence type="ECO:0000256" key="4">
    <source>
        <dbReference type="ARBA" id="ARBA00023052"/>
    </source>
</evidence>
<proteinExistence type="inferred from homology"/>
<evidence type="ECO:0000256" key="1">
    <source>
        <dbReference type="ARBA" id="ARBA00001964"/>
    </source>
</evidence>
<dbReference type="PANTHER" id="PTHR23152">
    <property type="entry name" value="2-OXOGLUTARATE DEHYDROGENASE"/>
    <property type="match status" value="1"/>
</dbReference>
<dbReference type="HOGENOM" id="CLU_004709_1_0_1"/>
<dbReference type="Gene3D" id="3.40.50.970">
    <property type="match status" value="1"/>
</dbReference>
<dbReference type="Pfam" id="PF00676">
    <property type="entry name" value="E1_dh"/>
    <property type="match status" value="1"/>
</dbReference>
<dbReference type="RefSeq" id="XP_001018061.2">
    <property type="nucleotide sequence ID" value="XM_001018061.2"/>
</dbReference>
<dbReference type="AlphaFoldDB" id="Q23MM6"/>
<keyword evidence="3" id="KW-0560">Oxidoreductase</keyword>
<dbReference type="SUPFAM" id="SSF52518">
    <property type="entry name" value="Thiamin diphosphate-binding fold (THDP-binding)"/>
    <property type="match status" value="2"/>
</dbReference>
<dbReference type="GO" id="GO:0030976">
    <property type="term" value="F:thiamine pyrophosphate binding"/>
    <property type="evidence" value="ECO:0007669"/>
    <property type="project" value="InterPro"/>
</dbReference>
<name>Q23MM6_TETTS</name>
<dbReference type="GO" id="GO:0016624">
    <property type="term" value="F:oxidoreductase activity, acting on the aldehyde or oxo group of donors, disulfide as acceptor"/>
    <property type="evidence" value="ECO:0007669"/>
    <property type="project" value="InterPro"/>
</dbReference>
<dbReference type="eggNOG" id="KOG0451">
    <property type="taxonomic scope" value="Eukaryota"/>
</dbReference>
<dbReference type="InterPro" id="IPR029061">
    <property type="entry name" value="THDP-binding"/>
</dbReference>
<evidence type="ECO:0000259" key="5">
    <source>
        <dbReference type="SMART" id="SM00861"/>
    </source>
</evidence>
<dbReference type="InterPro" id="IPR001017">
    <property type="entry name" value="DH_E1"/>
</dbReference>
<dbReference type="Gene3D" id="1.10.287.1150">
    <property type="entry name" value="TPP helical domain"/>
    <property type="match status" value="1"/>
</dbReference>
<dbReference type="Gene3D" id="3.40.50.12470">
    <property type="match status" value="1"/>
</dbReference>
<keyword evidence="4" id="KW-0786">Thiamine pyrophosphate</keyword>
<dbReference type="KEGG" id="tet:TTHERM_00954380"/>
<organism evidence="6 7">
    <name type="scientific">Tetrahymena thermophila (strain SB210)</name>
    <dbReference type="NCBI Taxonomy" id="312017"/>
    <lineage>
        <taxon>Eukaryota</taxon>
        <taxon>Sar</taxon>
        <taxon>Alveolata</taxon>
        <taxon>Ciliophora</taxon>
        <taxon>Intramacronucleata</taxon>
        <taxon>Oligohymenophorea</taxon>
        <taxon>Hymenostomatida</taxon>
        <taxon>Tetrahymenina</taxon>
        <taxon>Tetrahymenidae</taxon>
        <taxon>Tetrahymena</taxon>
    </lineage>
</organism>
<dbReference type="CDD" id="cd02016">
    <property type="entry name" value="TPP_E1_OGDC_like"/>
    <property type="match status" value="1"/>
</dbReference>
<dbReference type="Pfam" id="PF16870">
    <property type="entry name" value="OxoGdeHyase_C"/>
    <property type="match status" value="1"/>
</dbReference>
<dbReference type="InterPro" id="IPR011603">
    <property type="entry name" value="2oxoglutarate_DH_E1"/>
</dbReference>
<dbReference type="Pfam" id="PF02779">
    <property type="entry name" value="Transket_pyr"/>
    <property type="match status" value="1"/>
</dbReference>
<dbReference type="InParanoid" id="Q23MM6"/>
<gene>
    <name evidence="6" type="ORF">TTHERM_00954380</name>
</gene>
<evidence type="ECO:0000256" key="2">
    <source>
        <dbReference type="ARBA" id="ARBA00006936"/>
    </source>
</evidence>
<keyword evidence="7" id="KW-1185">Reference proteome</keyword>
<accession>Q23MM6</accession>
<evidence type="ECO:0000313" key="7">
    <source>
        <dbReference type="Proteomes" id="UP000009168"/>
    </source>
</evidence>
<dbReference type="Gene3D" id="3.40.50.11610">
    <property type="entry name" value="Multifunctional 2-oxoglutarate metabolism enzyme, C-terminal domain"/>
    <property type="match status" value="1"/>
</dbReference>
<comment type="similarity">
    <text evidence="2">Belongs to the alpha-ketoglutarate dehydrogenase family.</text>
</comment>
<dbReference type="PIRSF" id="PIRSF000157">
    <property type="entry name" value="Oxoglu_dh_E1"/>
    <property type="match status" value="1"/>
</dbReference>
<dbReference type="Proteomes" id="UP000009168">
    <property type="component" value="Unassembled WGS sequence"/>
</dbReference>
<sequence length="953" mass="109482">MQRLLNKAFKQTSPSLVSKQVNNFAVIYGPLADVKFDLEHLNKQSTKIQQFINIYRKHGHQFASIDPLNLVNRSSEFVNPLDFGIKYTENYQKDIDKDSSYISTLPEAQEVASLEQYLKRVYQDTVGVEFEHVNDPAERTWLYYNFERHQLTELTSFEKVNIHSLLSQTEALDHFLHKKFQTFKRYAGEGAESSIVGLKTILAKASEMGVEDAVIGMPHRGRLNVLCNLLDYPVADLLRKISGHPDLPNELYNYIDDVVSHIAVSKKGKLYAGTGCKERPINVSLLHNPSHLEAVNPVSMGKARAKMDEKTKTEVLNIQLHGDAAFSAQGVVYESFALGKVPKFSVGGTIHMIVNNQIGFTTNPIDGRGGFYCSDIAKAFDTPIIHVNSDDPEAIHRVCKFAVEYRQRFQKDILIDVIGYRRYGHNELDEPEFTQPHMYNHIKNTQKTCPQLYDSKLIESKIVKEGTYQKIREKTFAYCETEFEKIPSIKKTVEEYKADKHNSASAFRQNWKNMDFSQYGDNSRPTGYNADILRQLARQSVVLPNGFQVHNRLQKNFIQSRMKAVENNSLDWATCEALAAMTLLEEGHTIRFTGEDVERGTFSQRHWVFTDQITHKHWNPIQELYEGFNKGKLYVYNSPLSEIGALSYEYGYSLESERIFSIWEAQFGDFNNSAQVAIDTFLTCSEHKWARQSSLTLLLPHGMDGAGPEHSSCRMERFLQMGNTDGIDRNLTYAGYNPNRSPSKVEDQQFYMSHQDVNFQLINPTTPANYFHALRRQMHRNYRKPLVVVGPKTLIRHQLAKSTFEDMGEQTRFKEIIQRLEVNHKTKNIIIMTGKFQYDVYNQIEQANKQDTTALVVLEELLPFPEEQLKTILAKADAHHANIYWVQEEHINSGAYVYSEPHIARIIRELKFKNQKITYVGRKASPATATGRSKEHPQELKQIHAYIEKIISQ</sequence>
<protein>
    <submittedName>
        <fullName evidence="6">Oxoglutarate dehydrogenase (Succinyl-transferring), E1 component</fullName>
    </submittedName>
</protein>